<organism evidence="1 2">
    <name type="scientific">Arctium lappa</name>
    <name type="common">Greater burdock</name>
    <name type="synonym">Lappa major</name>
    <dbReference type="NCBI Taxonomy" id="4217"/>
    <lineage>
        <taxon>Eukaryota</taxon>
        <taxon>Viridiplantae</taxon>
        <taxon>Streptophyta</taxon>
        <taxon>Embryophyta</taxon>
        <taxon>Tracheophyta</taxon>
        <taxon>Spermatophyta</taxon>
        <taxon>Magnoliopsida</taxon>
        <taxon>eudicotyledons</taxon>
        <taxon>Gunneridae</taxon>
        <taxon>Pentapetalae</taxon>
        <taxon>asterids</taxon>
        <taxon>campanulids</taxon>
        <taxon>Asterales</taxon>
        <taxon>Asteraceae</taxon>
        <taxon>Carduoideae</taxon>
        <taxon>Cardueae</taxon>
        <taxon>Arctiinae</taxon>
        <taxon>Arctium</taxon>
    </lineage>
</organism>
<evidence type="ECO:0000313" key="2">
    <source>
        <dbReference type="Proteomes" id="UP001055879"/>
    </source>
</evidence>
<sequence>MHRKWRPEGGSRNGGDGRTNISKLVVMGGNLTRKDCESSPGKGGETERQKESGCRIGRGRGKLQYRESEFQRI</sequence>
<comment type="caution">
    <text evidence="1">The sequence shown here is derived from an EMBL/GenBank/DDBJ whole genome shotgun (WGS) entry which is preliminary data.</text>
</comment>
<name>A0ACB9CPY2_ARCLA</name>
<gene>
    <name evidence="1" type="ORF">L6452_15854</name>
</gene>
<accession>A0ACB9CPY2</accession>
<dbReference type="EMBL" id="CM042050">
    <property type="protein sequence ID" value="KAI3736315.1"/>
    <property type="molecule type" value="Genomic_DNA"/>
</dbReference>
<protein>
    <submittedName>
        <fullName evidence="1">Uncharacterized protein</fullName>
    </submittedName>
</protein>
<proteinExistence type="predicted"/>
<evidence type="ECO:0000313" key="1">
    <source>
        <dbReference type="EMBL" id="KAI3736315.1"/>
    </source>
</evidence>
<keyword evidence="2" id="KW-1185">Reference proteome</keyword>
<reference evidence="2" key="1">
    <citation type="journal article" date="2022" name="Mol. Ecol. Resour.">
        <title>The genomes of chicory, endive, great burdock and yacon provide insights into Asteraceae palaeo-polyploidization history and plant inulin production.</title>
        <authorList>
            <person name="Fan W."/>
            <person name="Wang S."/>
            <person name="Wang H."/>
            <person name="Wang A."/>
            <person name="Jiang F."/>
            <person name="Liu H."/>
            <person name="Zhao H."/>
            <person name="Xu D."/>
            <person name="Zhang Y."/>
        </authorList>
    </citation>
    <scope>NUCLEOTIDE SEQUENCE [LARGE SCALE GENOMIC DNA]</scope>
    <source>
        <strain evidence="2">cv. Niubang</strain>
    </source>
</reference>
<reference evidence="1 2" key="2">
    <citation type="journal article" date="2022" name="Mol. Ecol. Resour.">
        <title>The genomes of chicory, endive, great burdock and yacon provide insights into Asteraceae paleo-polyploidization history and plant inulin production.</title>
        <authorList>
            <person name="Fan W."/>
            <person name="Wang S."/>
            <person name="Wang H."/>
            <person name="Wang A."/>
            <person name="Jiang F."/>
            <person name="Liu H."/>
            <person name="Zhao H."/>
            <person name="Xu D."/>
            <person name="Zhang Y."/>
        </authorList>
    </citation>
    <scope>NUCLEOTIDE SEQUENCE [LARGE SCALE GENOMIC DNA]</scope>
    <source>
        <strain evidence="2">cv. Niubang</strain>
    </source>
</reference>
<dbReference type="Proteomes" id="UP001055879">
    <property type="component" value="Linkage Group LG04"/>
</dbReference>